<evidence type="ECO:0000313" key="8">
    <source>
        <dbReference type="EMBL" id="GAB77707.1"/>
    </source>
</evidence>
<evidence type="ECO:0000256" key="6">
    <source>
        <dbReference type="ARBA" id="ARBA00023316"/>
    </source>
</evidence>
<keyword evidence="6 7" id="KW-0961">Cell wall biogenesis/degradation</keyword>
<keyword evidence="2 7" id="KW-0812">Transmembrane</keyword>
<dbReference type="PANTHER" id="PTHR30518:SF2">
    <property type="entry name" value="ENDOLYTIC MUREIN TRANSGLYCOSYLASE"/>
    <property type="match status" value="1"/>
</dbReference>
<comment type="catalytic activity">
    <reaction evidence="7">
        <text>a peptidoglycan chain = a peptidoglycan chain with N-acetyl-1,6-anhydromuramyl-[peptide] at the reducing end + a peptidoglycan chain with N-acetylglucosamine at the non-reducing end.</text>
        <dbReference type="EC" id="4.2.2.29"/>
    </reaction>
</comment>
<organism evidence="8 9">
    <name type="scientific">Austwickia chelonae NBRC 105200</name>
    <dbReference type="NCBI Taxonomy" id="1184607"/>
    <lineage>
        <taxon>Bacteria</taxon>
        <taxon>Bacillati</taxon>
        <taxon>Actinomycetota</taxon>
        <taxon>Actinomycetes</taxon>
        <taxon>Micrococcales</taxon>
        <taxon>Dermatophilaceae</taxon>
        <taxon>Austwickia</taxon>
    </lineage>
</organism>
<dbReference type="Pfam" id="PF02618">
    <property type="entry name" value="YceG"/>
    <property type="match status" value="1"/>
</dbReference>
<comment type="function">
    <text evidence="7">Functions as a peptidoglycan terminase that cleaves nascent peptidoglycan strands endolytically to terminate their elongation.</text>
</comment>
<gene>
    <name evidence="7" type="primary">mltG</name>
    <name evidence="8" type="ORF">AUCHE_05_06220</name>
</gene>
<dbReference type="InterPro" id="IPR003770">
    <property type="entry name" value="MLTG-like"/>
</dbReference>
<evidence type="ECO:0000313" key="9">
    <source>
        <dbReference type="Proteomes" id="UP000008495"/>
    </source>
</evidence>
<keyword evidence="5 7" id="KW-0456">Lyase</keyword>
<comment type="similarity">
    <text evidence="7">Belongs to the transglycosylase MltG family.</text>
</comment>
<keyword evidence="3 7" id="KW-1133">Transmembrane helix</keyword>
<dbReference type="HAMAP" id="MF_02065">
    <property type="entry name" value="MltG"/>
    <property type="match status" value="1"/>
</dbReference>
<dbReference type="STRING" id="100225.SAMN05421595_1545"/>
<evidence type="ECO:0000256" key="7">
    <source>
        <dbReference type="HAMAP-Rule" id="MF_02065"/>
    </source>
</evidence>
<dbReference type="Gene3D" id="3.30.1490.480">
    <property type="entry name" value="Endolytic murein transglycosylase"/>
    <property type="match status" value="1"/>
</dbReference>
<keyword evidence="9" id="KW-1185">Reference proteome</keyword>
<protein>
    <recommendedName>
        <fullName evidence="7">Endolytic murein transglycosylase</fullName>
        <ecNumber evidence="7">4.2.2.29</ecNumber>
    </recommendedName>
    <alternativeName>
        <fullName evidence="7">Peptidoglycan lytic transglycosylase</fullName>
    </alternativeName>
    <alternativeName>
        <fullName evidence="7">Peptidoglycan polymerization terminase</fullName>
    </alternativeName>
</protein>
<dbReference type="NCBIfam" id="TIGR00247">
    <property type="entry name" value="endolytic transglycosylase MltG"/>
    <property type="match status" value="1"/>
</dbReference>
<comment type="caution">
    <text evidence="8">The sequence shown here is derived from an EMBL/GenBank/DDBJ whole genome shotgun (WGS) entry which is preliminary data.</text>
</comment>
<proteinExistence type="inferred from homology"/>
<evidence type="ECO:0000256" key="3">
    <source>
        <dbReference type="ARBA" id="ARBA00022989"/>
    </source>
</evidence>
<dbReference type="AlphaFoldDB" id="K6W7A3"/>
<name>K6W7A3_9MICO</name>
<evidence type="ECO:0000256" key="5">
    <source>
        <dbReference type="ARBA" id="ARBA00023239"/>
    </source>
</evidence>
<feature type="site" description="Important for catalytic activity" evidence="7">
    <location>
        <position position="218"/>
    </location>
</feature>
<dbReference type="EMBL" id="BAGZ01000005">
    <property type="protein sequence ID" value="GAB77707.1"/>
    <property type="molecule type" value="Genomic_DNA"/>
</dbReference>
<evidence type="ECO:0000256" key="1">
    <source>
        <dbReference type="ARBA" id="ARBA00022475"/>
    </source>
</evidence>
<reference evidence="8 9" key="1">
    <citation type="submission" date="2012-08" db="EMBL/GenBank/DDBJ databases">
        <title>Whole genome shotgun sequence of Austwickia chelonae NBRC 105200.</title>
        <authorList>
            <person name="Yoshida I."/>
            <person name="Hosoyama A."/>
            <person name="Tsuchikane K."/>
            <person name="Katsumata H."/>
            <person name="Ando Y."/>
            <person name="Ohji S."/>
            <person name="Hamada M."/>
            <person name="Tamura T."/>
            <person name="Yamazoe A."/>
            <person name="Yamazaki S."/>
            <person name="Fujita N."/>
        </authorList>
    </citation>
    <scope>NUCLEOTIDE SEQUENCE [LARGE SCALE GENOMIC DNA]</scope>
    <source>
        <strain evidence="8 9">NBRC 105200</strain>
    </source>
</reference>
<sequence length="346" mass="37142">MTYVTATAVLVVGGAVVVTNFKPLYEQLVESGDYEGDGGESVTVVVRPGDSGGQIAQRLQEAGVVKTAGAFREALENNKGDEIQPGTYTLRKEMKATAALSNLRGGNRNVAKVTVREGLWKSETYDVLSKATGTPREEYDKAEKAAGADPSLLGLPAATKGNPEGWLFPATYNFDKKSPAMDQLKKLVSQTDMKLKALNVSSDQAHRVLTIASMVEAEARHIDDGPKVARVLENRLTAKPPMKLELDSTSMYGVQQRTGKALTSEQMRKANNPYNTYAIEGMPAGPIGNPGENAIKAAMNPASGSWLFFVTTNPVSGETIFTSTFAEHNVQVAKLNAWCRANPGKC</sequence>
<dbReference type="GO" id="GO:0005886">
    <property type="term" value="C:plasma membrane"/>
    <property type="evidence" value="ECO:0007669"/>
    <property type="project" value="UniProtKB-UniRule"/>
</dbReference>
<evidence type="ECO:0000256" key="4">
    <source>
        <dbReference type="ARBA" id="ARBA00023136"/>
    </source>
</evidence>
<keyword evidence="1 7" id="KW-1003">Cell membrane</keyword>
<dbReference type="PANTHER" id="PTHR30518">
    <property type="entry name" value="ENDOLYTIC MUREIN TRANSGLYCOSYLASE"/>
    <property type="match status" value="1"/>
</dbReference>
<evidence type="ECO:0000256" key="2">
    <source>
        <dbReference type="ARBA" id="ARBA00022692"/>
    </source>
</evidence>
<dbReference type="GO" id="GO:0008932">
    <property type="term" value="F:lytic endotransglycosylase activity"/>
    <property type="evidence" value="ECO:0007669"/>
    <property type="project" value="UniProtKB-UniRule"/>
</dbReference>
<dbReference type="eggNOG" id="COG1559">
    <property type="taxonomic scope" value="Bacteria"/>
</dbReference>
<accession>K6W7A3</accession>
<dbReference type="EC" id="4.2.2.29" evidence="7"/>
<dbReference type="GO" id="GO:0071555">
    <property type="term" value="P:cell wall organization"/>
    <property type="evidence" value="ECO:0007669"/>
    <property type="project" value="UniProtKB-KW"/>
</dbReference>
<dbReference type="GO" id="GO:0009252">
    <property type="term" value="P:peptidoglycan biosynthetic process"/>
    <property type="evidence" value="ECO:0007669"/>
    <property type="project" value="UniProtKB-UniRule"/>
</dbReference>
<dbReference type="Proteomes" id="UP000008495">
    <property type="component" value="Unassembled WGS sequence"/>
</dbReference>
<keyword evidence="4 7" id="KW-0472">Membrane</keyword>